<dbReference type="Pfam" id="PF03382">
    <property type="entry name" value="DUF285"/>
    <property type="match status" value="2"/>
</dbReference>
<gene>
    <name evidence="1" type="ORF">SEMRO_1044_G234900.1</name>
</gene>
<sequence>MPIPVPTTTPTNDGIIGSKEELILALNGEIYDASSVYGPIETWDVTRVDNFEGLFSLNAPAAGSTFDVANFNEDISAWDTSSVTTFKETFYGADKFNQNLSGWDVSKSDSFYGTFRDAHAFNSVVSTWDVQGIISLERMFMDAWNFNQDVSNWDVSSCKNFVRMFKNTPFNRPLSNWNEKLLSTQNLNFMFDEANQFNQDITGWNFDSSLTSMRGTFKAAVMFNQDISVWNIDKVRTFEETFFGANSFNQNLCAWGNKMRTDVQVTTTTMFTGANLSIPIVVCLATGDSLHFTARLPHLQQKRFSVVRNVVDFSQALACLISHNPSCRWHDDP</sequence>
<protein>
    <submittedName>
        <fullName evidence="1">(LipO)protein</fullName>
    </submittedName>
</protein>
<organism evidence="1 2">
    <name type="scientific">Seminavis robusta</name>
    <dbReference type="NCBI Taxonomy" id="568900"/>
    <lineage>
        <taxon>Eukaryota</taxon>
        <taxon>Sar</taxon>
        <taxon>Stramenopiles</taxon>
        <taxon>Ochrophyta</taxon>
        <taxon>Bacillariophyta</taxon>
        <taxon>Bacillariophyceae</taxon>
        <taxon>Bacillariophycidae</taxon>
        <taxon>Naviculales</taxon>
        <taxon>Naviculaceae</taxon>
        <taxon>Seminavis</taxon>
    </lineage>
</organism>
<keyword evidence="2" id="KW-1185">Reference proteome</keyword>
<reference evidence="1" key="1">
    <citation type="submission" date="2020-06" db="EMBL/GenBank/DDBJ databases">
        <authorList>
            <consortium name="Plant Systems Biology data submission"/>
        </authorList>
    </citation>
    <scope>NUCLEOTIDE SEQUENCE</scope>
    <source>
        <strain evidence="1">D6</strain>
    </source>
</reference>
<dbReference type="AlphaFoldDB" id="A0A9N8EIH5"/>
<dbReference type="Proteomes" id="UP001153069">
    <property type="component" value="Unassembled WGS sequence"/>
</dbReference>
<evidence type="ECO:0000313" key="2">
    <source>
        <dbReference type="Proteomes" id="UP001153069"/>
    </source>
</evidence>
<evidence type="ECO:0000313" key="1">
    <source>
        <dbReference type="EMBL" id="CAB9519764.1"/>
    </source>
</evidence>
<name>A0A9N8EIH5_9STRA</name>
<proteinExistence type="predicted"/>
<comment type="caution">
    <text evidence="1">The sequence shown here is derived from an EMBL/GenBank/DDBJ whole genome shotgun (WGS) entry which is preliminary data.</text>
</comment>
<dbReference type="InterPro" id="IPR005046">
    <property type="entry name" value="DUF285"/>
</dbReference>
<dbReference type="EMBL" id="CAICTM010001042">
    <property type="protein sequence ID" value="CAB9519764.1"/>
    <property type="molecule type" value="Genomic_DNA"/>
</dbReference>
<dbReference type="OrthoDB" id="42699at2759"/>
<accession>A0A9N8EIH5</accession>